<dbReference type="STRING" id="1763538.LPB68_00220"/>
<dbReference type="KEGG" id="pcx:LPB68_00220"/>
<dbReference type="OrthoDB" id="9799092at2"/>
<dbReference type="GO" id="GO:0016747">
    <property type="term" value="F:acyltransferase activity, transferring groups other than amino-acyl groups"/>
    <property type="evidence" value="ECO:0007669"/>
    <property type="project" value="InterPro"/>
</dbReference>
<dbReference type="Proteomes" id="UP000077134">
    <property type="component" value="Unassembled WGS sequence"/>
</dbReference>
<evidence type="ECO:0000313" key="3">
    <source>
        <dbReference type="Proteomes" id="UP000077134"/>
    </source>
</evidence>
<dbReference type="EMBL" id="LSFN01000005">
    <property type="protein sequence ID" value="OAB76453.1"/>
    <property type="molecule type" value="Genomic_DNA"/>
</dbReference>
<comment type="caution">
    <text evidence="2">The sequence shown here is derived from an EMBL/GenBank/DDBJ whole genome shotgun (WGS) entry which is preliminary data.</text>
</comment>
<dbReference type="PROSITE" id="PS51186">
    <property type="entry name" value="GNAT"/>
    <property type="match status" value="1"/>
</dbReference>
<dbReference type="InterPro" id="IPR016181">
    <property type="entry name" value="Acyl_CoA_acyltransferase"/>
</dbReference>
<name>A0A167FE00_9BACL</name>
<feature type="domain" description="N-acetyltransferase" evidence="1">
    <location>
        <begin position="2"/>
        <end position="200"/>
    </location>
</feature>
<sequence>MINVFRADQAEFDVRRGISEIFAEGFTQWLGFFSKDPKRIAAAFAHIFVLDQFYVALYKGQVVGMAACTDGTSLSVKLDKKELRKHLGFYRGTMAGIFLKKEFETPFVHPSPAVGSIEFVGTAAEFRGQGVASQMIRHILEHTPYEVYLIEEVADTNIPAMKLYSKLGFEEYKRRQIPIKRAKKIGINYLVSLRYSMPMTPSFSNLTVI</sequence>
<accession>A0A167FE00</accession>
<dbReference type="CDD" id="cd04301">
    <property type="entry name" value="NAT_SF"/>
    <property type="match status" value="1"/>
</dbReference>
<organism evidence="2 3">
    <name type="scientific">Paenibacillus crassostreae</name>
    <dbReference type="NCBI Taxonomy" id="1763538"/>
    <lineage>
        <taxon>Bacteria</taxon>
        <taxon>Bacillati</taxon>
        <taxon>Bacillota</taxon>
        <taxon>Bacilli</taxon>
        <taxon>Bacillales</taxon>
        <taxon>Paenibacillaceae</taxon>
        <taxon>Paenibacillus</taxon>
    </lineage>
</organism>
<keyword evidence="3" id="KW-1185">Reference proteome</keyword>
<gene>
    <name evidence="2" type="ORF">PNBC_03310</name>
</gene>
<dbReference type="SUPFAM" id="SSF55729">
    <property type="entry name" value="Acyl-CoA N-acyltransferases (Nat)"/>
    <property type="match status" value="1"/>
</dbReference>
<reference evidence="2 3" key="1">
    <citation type="submission" date="2016-02" db="EMBL/GenBank/DDBJ databases">
        <title>Paenibacillus sp. LPB0068, isolated from Crassostrea gigas.</title>
        <authorList>
            <person name="Shin S.-K."/>
            <person name="Yi H."/>
        </authorList>
    </citation>
    <scope>NUCLEOTIDE SEQUENCE [LARGE SCALE GENOMIC DNA]</scope>
    <source>
        <strain evidence="2 3">LPB0068</strain>
    </source>
</reference>
<proteinExistence type="predicted"/>
<protein>
    <submittedName>
        <fullName evidence="2">GCN5 family acetyltransferase</fullName>
    </submittedName>
</protein>
<keyword evidence="2" id="KW-0808">Transferase</keyword>
<evidence type="ECO:0000259" key="1">
    <source>
        <dbReference type="PROSITE" id="PS51186"/>
    </source>
</evidence>
<dbReference type="AlphaFoldDB" id="A0A167FE00"/>
<dbReference type="Gene3D" id="3.40.630.30">
    <property type="match status" value="1"/>
</dbReference>
<dbReference type="RefSeq" id="WP_068655185.1">
    <property type="nucleotide sequence ID" value="NZ_CP017770.1"/>
</dbReference>
<dbReference type="Pfam" id="PF00583">
    <property type="entry name" value="Acetyltransf_1"/>
    <property type="match status" value="1"/>
</dbReference>
<evidence type="ECO:0000313" key="2">
    <source>
        <dbReference type="EMBL" id="OAB76453.1"/>
    </source>
</evidence>
<dbReference type="InterPro" id="IPR000182">
    <property type="entry name" value="GNAT_dom"/>
</dbReference>